<sequence>MKIVAHQLASALLAGTQWSSVAAAQGYNFTDEQLRNANRSLSIGYVSAAHTGEPSSSYPHQVLYTGFTMLDVFGPLELLWDISQTYNVTLSIIASEAGPVHSRSPAIHSPNGALVDTSPSLDVQAVATHTFASAPPLDVLVVPGGLGVYYLTEIGDTQIEDFIASRFATTEYVLSVCVGSGLLARAGVLAGRRATTNKSAWDTVVKYGRNVTWVPSARWVHDGKLWTSSGVQAGMDMMAAFLRHIYGDPVVSNAVNNDEFVPHVDPDWDPFAVLFDVPGANTNRSLVDCAGPLDSYPGYG</sequence>
<dbReference type="PANTHER" id="PTHR43130:SF15">
    <property type="entry name" value="THIJ_PFPI FAMILY PROTEIN (AFU_ORTHOLOGUE AFUA_5G14240)"/>
    <property type="match status" value="1"/>
</dbReference>
<keyword evidence="1" id="KW-0732">Signal</keyword>
<accession>A0AAI8YP33</accession>
<dbReference type="AlphaFoldDB" id="A0AAI8YP33"/>
<keyword evidence="4" id="KW-1185">Reference proteome</keyword>
<dbReference type="InterPro" id="IPR029062">
    <property type="entry name" value="Class_I_gatase-like"/>
</dbReference>
<dbReference type="Gene3D" id="3.40.50.880">
    <property type="match status" value="1"/>
</dbReference>
<dbReference type="CDD" id="cd03139">
    <property type="entry name" value="GATase1_PfpI_2"/>
    <property type="match status" value="1"/>
</dbReference>
<reference evidence="3" key="1">
    <citation type="submission" date="2023-10" db="EMBL/GenBank/DDBJ databases">
        <authorList>
            <person name="Hackl T."/>
        </authorList>
    </citation>
    <scope>NUCLEOTIDE SEQUENCE</scope>
</reference>
<feature type="signal peptide" evidence="1">
    <location>
        <begin position="1"/>
        <end position="23"/>
    </location>
</feature>
<protein>
    <submittedName>
        <fullName evidence="3">Uu.00g075230.m01.CDS01</fullName>
    </submittedName>
</protein>
<gene>
    <name evidence="3" type="ORF">KHLLAP_LOCUS12366</name>
</gene>
<feature type="chain" id="PRO_5042581816" evidence="1">
    <location>
        <begin position="24"/>
        <end position="300"/>
    </location>
</feature>
<feature type="domain" description="DJ-1/PfpI" evidence="2">
    <location>
        <begin position="123"/>
        <end position="243"/>
    </location>
</feature>
<evidence type="ECO:0000313" key="3">
    <source>
        <dbReference type="EMBL" id="CAJ2511898.1"/>
    </source>
</evidence>
<dbReference type="InterPro" id="IPR052158">
    <property type="entry name" value="INH-QAR"/>
</dbReference>
<dbReference type="Proteomes" id="UP001295740">
    <property type="component" value="Unassembled WGS sequence"/>
</dbReference>
<dbReference type="EMBL" id="CAUWAG010000018">
    <property type="protein sequence ID" value="CAJ2511898.1"/>
    <property type="molecule type" value="Genomic_DNA"/>
</dbReference>
<organism evidence="3 4">
    <name type="scientific">Anthostomella pinea</name>
    <dbReference type="NCBI Taxonomy" id="933095"/>
    <lineage>
        <taxon>Eukaryota</taxon>
        <taxon>Fungi</taxon>
        <taxon>Dikarya</taxon>
        <taxon>Ascomycota</taxon>
        <taxon>Pezizomycotina</taxon>
        <taxon>Sordariomycetes</taxon>
        <taxon>Xylariomycetidae</taxon>
        <taxon>Xylariales</taxon>
        <taxon>Xylariaceae</taxon>
        <taxon>Anthostomella</taxon>
    </lineage>
</organism>
<dbReference type="InterPro" id="IPR002818">
    <property type="entry name" value="DJ-1/PfpI"/>
</dbReference>
<evidence type="ECO:0000259" key="2">
    <source>
        <dbReference type="Pfam" id="PF01965"/>
    </source>
</evidence>
<dbReference type="SUPFAM" id="SSF52317">
    <property type="entry name" value="Class I glutamine amidotransferase-like"/>
    <property type="match status" value="1"/>
</dbReference>
<comment type="caution">
    <text evidence="3">The sequence shown here is derived from an EMBL/GenBank/DDBJ whole genome shotgun (WGS) entry which is preliminary data.</text>
</comment>
<proteinExistence type="predicted"/>
<dbReference type="Pfam" id="PF01965">
    <property type="entry name" value="DJ-1_PfpI"/>
    <property type="match status" value="1"/>
</dbReference>
<evidence type="ECO:0000256" key="1">
    <source>
        <dbReference type="SAM" id="SignalP"/>
    </source>
</evidence>
<dbReference type="PANTHER" id="PTHR43130">
    <property type="entry name" value="ARAC-FAMILY TRANSCRIPTIONAL REGULATOR"/>
    <property type="match status" value="1"/>
</dbReference>
<evidence type="ECO:0000313" key="4">
    <source>
        <dbReference type="Proteomes" id="UP001295740"/>
    </source>
</evidence>
<name>A0AAI8YP33_9PEZI</name>